<sequence>MKYFPKPARYFHFLMILKYLPSSKGFSSRLALFFNIQSLFHNVHIEFLAFFLKSRSLGWFLSLVTSASLSFHGFKFCFLHFLHQVLVVLDFLHFFFFSIVNDFQCQLLNFRPKMFLKVCQYIIYFFIKSKIKLMCILDFILFFEAGPTKKKKIQKNGYFSTPFSCTNFIIPFLKRMKNGQNWPFFSLCTTFTLQFYVHDYFHYFIYFYYGWYGLMSPSQSKIVCGTGCVFWGLLIKFMGFCNQSQISFRKHYERTGRLQIHLITWRIQILSDNKELEMLTQWCLDGLTRNMEHFLAEQPTGNRVHLRGLRYVFFSFIFSLRLYSSKKFNDFYPHVWCERKYDLSFLLYSNFFWMISLFSFSPSHLKGENEKWNSKIHIIISCTISLNIISHLQTDSSKVKCNTSPFFGGVITFFFWTFSTLNDCNHEKELKELIPKIPHTTYNADYERMKDKEINHVEEHNNKEETQESILKLNRKLIDIMNLRMHHKLFKERNKNIQKARYVCFFGKMGFTMEFLTLKSVGKKIIIIKFVSTKKINEKTKPNFRNLTCDNLCTANWFSNPPGPVLNLMAKPYFNLIKILLCIKYNKSTIRNQSIIKKISFHIMGPKRLLVKNKHVLKREDFMKPINYVMVDLVIFDPPNTDTQNKLQKDLKNCL</sequence>
<dbReference type="Proteomes" id="UP000037035">
    <property type="component" value="Unassembled WGS sequence"/>
</dbReference>
<feature type="transmembrane region" description="Helical" evidence="1">
    <location>
        <begin position="184"/>
        <end position="208"/>
    </location>
</feature>
<comment type="caution">
    <text evidence="2">The sequence shown here is derived from an EMBL/GenBank/DDBJ whole genome shotgun (WGS) entry which is preliminary data.</text>
</comment>
<accession>A0A0L6UIY5</accession>
<feature type="transmembrane region" description="Helical" evidence="1">
    <location>
        <begin position="121"/>
        <end position="143"/>
    </location>
</feature>
<organism evidence="2 3">
    <name type="scientific">Puccinia sorghi</name>
    <dbReference type="NCBI Taxonomy" id="27349"/>
    <lineage>
        <taxon>Eukaryota</taxon>
        <taxon>Fungi</taxon>
        <taxon>Dikarya</taxon>
        <taxon>Basidiomycota</taxon>
        <taxon>Pucciniomycotina</taxon>
        <taxon>Pucciniomycetes</taxon>
        <taxon>Pucciniales</taxon>
        <taxon>Pucciniaceae</taxon>
        <taxon>Puccinia</taxon>
    </lineage>
</organism>
<gene>
    <name evidence="2" type="ORF">VP01_615g1</name>
</gene>
<feature type="transmembrane region" description="Helical" evidence="1">
    <location>
        <begin position="81"/>
        <end position="101"/>
    </location>
</feature>
<keyword evidence="1" id="KW-0812">Transmembrane</keyword>
<keyword evidence="1" id="KW-0472">Membrane</keyword>
<name>A0A0L6UIY5_9BASI</name>
<evidence type="ECO:0000256" key="1">
    <source>
        <dbReference type="SAM" id="Phobius"/>
    </source>
</evidence>
<proteinExistence type="predicted"/>
<keyword evidence="3" id="KW-1185">Reference proteome</keyword>
<protein>
    <submittedName>
        <fullName evidence="2">Uncharacterized protein</fullName>
    </submittedName>
</protein>
<evidence type="ECO:0000313" key="3">
    <source>
        <dbReference type="Proteomes" id="UP000037035"/>
    </source>
</evidence>
<dbReference type="VEuPathDB" id="FungiDB:VP01_615g1"/>
<keyword evidence="1" id="KW-1133">Transmembrane helix</keyword>
<evidence type="ECO:0000313" key="2">
    <source>
        <dbReference type="EMBL" id="KNZ47770.1"/>
    </source>
</evidence>
<dbReference type="AlphaFoldDB" id="A0A0L6UIY5"/>
<dbReference type="EMBL" id="LAVV01011452">
    <property type="protein sequence ID" value="KNZ47770.1"/>
    <property type="molecule type" value="Genomic_DNA"/>
</dbReference>
<reference evidence="2 3" key="1">
    <citation type="submission" date="2015-08" db="EMBL/GenBank/DDBJ databases">
        <title>Next Generation Sequencing and Analysis of the Genome of Puccinia sorghi L Schw, the Causal Agent of Maize Common Rust.</title>
        <authorList>
            <person name="Rochi L."/>
            <person name="Burguener G."/>
            <person name="Darino M."/>
            <person name="Turjanski A."/>
            <person name="Kreff E."/>
            <person name="Dieguez M.J."/>
            <person name="Sacco F."/>
        </authorList>
    </citation>
    <scope>NUCLEOTIDE SEQUENCE [LARGE SCALE GENOMIC DNA]</scope>
    <source>
        <strain evidence="2 3">RO10H11247</strain>
    </source>
</reference>